<evidence type="ECO:0000256" key="2">
    <source>
        <dbReference type="ARBA" id="ARBA00022980"/>
    </source>
</evidence>
<evidence type="ECO:0008006" key="6">
    <source>
        <dbReference type="Google" id="ProtNLM"/>
    </source>
</evidence>
<dbReference type="OrthoDB" id="1539250at2759"/>
<dbReference type="GO" id="GO:0015934">
    <property type="term" value="C:large ribosomal subunit"/>
    <property type="evidence" value="ECO:0007669"/>
    <property type="project" value="UniProtKB-ARBA"/>
</dbReference>
<dbReference type="InterPro" id="IPR018259">
    <property type="entry name" value="Ribosomal_eL21_CS"/>
</dbReference>
<dbReference type="GO" id="GO:0006412">
    <property type="term" value="P:translation"/>
    <property type="evidence" value="ECO:0007669"/>
    <property type="project" value="InterPro"/>
</dbReference>
<dbReference type="InterPro" id="IPR008991">
    <property type="entry name" value="Translation_prot_SH3-like_sf"/>
</dbReference>
<comment type="similarity">
    <text evidence="1">Belongs to the eukaryotic ribosomal protein eL21 family.</text>
</comment>
<dbReference type="InterPro" id="IPR036948">
    <property type="entry name" value="Ribosomal_eL21_sf"/>
</dbReference>
<dbReference type="Pfam" id="PF01157">
    <property type="entry name" value="Ribosomal_L21e"/>
    <property type="match status" value="1"/>
</dbReference>
<evidence type="ECO:0000313" key="4">
    <source>
        <dbReference type="EMBL" id="OBA27150.1"/>
    </source>
</evidence>
<dbReference type="InterPro" id="IPR001147">
    <property type="entry name" value="Ribosomal_eL21"/>
</dbReference>
<evidence type="ECO:0000256" key="3">
    <source>
        <dbReference type="ARBA" id="ARBA00023274"/>
    </source>
</evidence>
<accession>A0A1B7TEL7</accession>
<sequence>MQHLWNNESENALARPLQGIVNISRTRYTFQREFRKNGAPSLSTYMKIYKVGDMVDIKANAAIHKGMPFKFYHGKTGVIYNITKSSVGVLINKVVNGRYIQKKLSLRVEHVKHSKCRQEFLDRVKSNAAKKAEAKKNGVAVVLKRQPVGPREAHTVSAVENVPQTLAPVAYETFI</sequence>
<dbReference type="AlphaFoldDB" id="A0A1B7TEL7"/>
<organism evidence="4 5">
    <name type="scientific">Hanseniaspora valbyensis NRRL Y-1626</name>
    <dbReference type="NCBI Taxonomy" id="766949"/>
    <lineage>
        <taxon>Eukaryota</taxon>
        <taxon>Fungi</taxon>
        <taxon>Dikarya</taxon>
        <taxon>Ascomycota</taxon>
        <taxon>Saccharomycotina</taxon>
        <taxon>Saccharomycetes</taxon>
        <taxon>Saccharomycodales</taxon>
        <taxon>Saccharomycodaceae</taxon>
        <taxon>Hanseniaspora</taxon>
    </lineage>
</organism>
<comment type="caution">
    <text evidence="4">The sequence shown here is derived from an EMBL/GenBank/DDBJ whole genome shotgun (WGS) entry which is preliminary data.</text>
</comment>
<dbReference type="GO" id="GO:0003735">
    <property type="term" value="F:structural constituent of ribosome"/>
    <property type="evidence" value="ECO:0007669"/>
    <property type="project" value="InterPro"/>
</dbReference>
<proteinExistence type="inferred from homology"/>
<dbReference type="PROSITE" id="PS01171">
    <property type="entry name" value="RIBOSOMAL_L21E"/>
    <property type="match status" value="1"/>
</dbReference>
<dbReference type="PANTHER" id="PTHR20981">
    <property type="entry name" value="60S RIBOSOMAL PROTEIN L21"/>
    <property type="match status" value="1"/>
</dbReference>
<dbReference type="FunFam" id="2.30.30.70:FF:000001">
    <property type="entry name" value="60S ribosomal protein L21"/>
    <property type="match status" value="1"/>
</dbReference>
<keyword evidence="5" id="KW-1185">Reference proteome</keyword>
<dbReference type="Proteomes" id="UP000092321">
    <property type="component" value="Unassembled WGS sequence"/>
</dbReference>
<dbReference type="Gene3D" id="2.30.30.70">
    <property type="entry name" value="Ribosomal protein L21"/>
    <property type="match status" value="1"/>
</dbReference>
<dbReference type="FunFam" id="6.10.250.3260:FF:000001">
    <property type="entry name" value="60S ribosomal protein L21"/>
    <property type="match status" value="1"/>
</dbReference>
<name>A0A1B7TEL7_9ASCO</name>
<keyword evidence="2" id="KW-0689">Ribosomal protein</keyword>
<dbReference type="Gene3D" id="6.10.250.3260">
    <property type="match status" value="1"/>
</dbReference>
<keyword evidence="3" id="KW-0687">Ribonucleoprotein</keyword>
<dbReference type="EMBL" id="LXPE01000010">
    <property type="protein sequence ID" value="OBA27150.1"/>
    <property type="molecule type" value="Genomic_DNA"/>
</dbReference>
<dbReference type="SUPFAM" id="SSF50104">
    <property type="entry name" value="Translation proteins SH3-like domain"/>
    <property type="match status" value="1"/>
</dbReference>
<evidence type="ECO:0000256" key="1">
    <source>
        <dbReference type="ARBA" id="ARBA00008427"/>
    </source>
</evidence>
<reference evidence="5" key="1">
    <citation type="journal article" date="2016" name="Proc. Natl. Acad. Sci. U.S.A.">
        <title>Comparative genomics of biotechnologically important yeasts.</title>
        <authorList>
            <person name="Riley R."/>
            <person name="Haridas S."/>
            <person name="Wolfe K.H."/>
            <person name="Lopes M.R."/>
            <person name="Hittinger C.T."/>
            <person name="Goeker M."/>
            <person name="Salamov A.A."/>
            <person name="Wisecaver J.H."/>
            <person name="Long T.M."/>
            <person name="Calvey C.H."/>
            <person name="Aerts A.L."/>
            <person name="Barry K.W."/>
            <person name="Choi C."/>
            <person name="Clum A."/>
            <person name="Coughlan A.Y."/>
            <person name="Deshpande S."/>
            <person name="Douglass A.P."/>
            <person name="Hanson S.J."/>
            <person name="Klenk H.-P."/>
            <person name="LaButti K.M."/>
            <person name="Lapidus A."/>
            <person name="Lindquist E.A."/>
            <person name="Lipzen A.M."/>
            <person name="Meier-Kolthoff J.P."/>
            <person name="Ohm R.A."/>
            <person name="Otillar R.P."/>
            <person name="Pangilinan J.L."/>
            <person name="Peng Y."/>
            <person name="Rokas A."/>
            <person name="Rosa C.A."/>
            <person name="Scheuner C."/>
            <person name="Sibirny A.A."/>
            <person name="Slot J.C."/>
            <person name="Stielow J.B."/>
            <person name="Sun H."/>
            <person name="Kurtzman C.P."/>
            <person name="Blackwell M."/>
            <person name="Grigoriev I.V."/>
            <person name="Jeffries T.W."/>
        </authorList>
    </citation>
    <scope>NUCLEOTIDE SEQUENCE [LARGE SCALE GENOMIC DNA]</scope>
    <source>
        <strain evidence="5">NRRL Y-1626</strain>
    </source>
</reference>
<protein>
    <recommendedName>
        <fullName evidence="6">60S ribosomal protein L21-A</fullName>
    </recommendedName>
</protein>
<evidence type="ECO:0000313" key="5">
    <source>
        <dbReference type="Proteomes" id="UP000092321"/>
    </source>
</evidence>
<gene>
    <name evidence="4" type="ORF">HANVADRAFT_6440</name>
</gene>